<dbReference type="AlphaFoldDB" id="A0A8H7UXU3"/>
<gene>
    <name evidence="3" type="ORF">INT47_002103</name>
</gene>
<keyword evidence="1" id="KW-0175">Coiled coil</keyword>
<evidence type="ECO:0000256" key="1">
    <source>
        <dbReference type="SAM" id="Coils"/>
    </source>
</evidence>
<reference evidence="3" key="1">
    <citation type="submission" date="2020-12" db="EMBL/GenBank/DDBJ databases">
        <title>Metabolic potential, ecology and presence of endohyphal bacteria is reflected in genomic diversity of Mucoromycotina.</title>
        <authorList>
            <person name="Muszewska A."/>
            <person name="Okrasinska A."/>
            <person name="Steczkiewicz K."/>
            <person name="Drgas O."/>
            <person name="Orlowska M."/>
            <person name="Perlinska-Lenart U."/>
            <person name="Aleksandrzak-Piekarczyk T."/>
            <person name="Szatraj K."/>
            <person name="Zielenkiewicz U."/>
            <person name="Pilsyk S."/>
            <person name="Malc E."/>
            <person name="Mieczkowski P."/>
            <person name="Kruszewska J.S."/>
            <person name="Biernat P."/>
            <person name="Pawlowska J."/>
        </authorList>
    </citation>
    <scope>NUCLEOTIDE SEQUENCE</scope>
    <source>
        <strain evidence="3">WA0000017839</strain>
    </source>
</reference>
<keyword evidence="4" id="KW-1185">Reference proteome</keyword>
<name>A0A8H7UXU3_9FUNG</name>
<feature type="region of interest" description="Disordered" evidence="2">
    <location>
        <begin position="126"/>
        <end position="149"/>
    </location>
</feature>
<dbReference type="Proteomes" id="UP000603453">
    <property type="component" value="Unassembled WGS sequence"/>
</dbReference>
<dbReference type="OrthoDB" id="2288578at2759"/>
<feature type="region of interest" description="Disordered" evidence="2">
    <location>
        <begin position="186"/>
        <end position="233"/>
    </location>
</feature>
<protein>
    <submittedName>
        <fullName evidence="3">Uncharacterized protein</fullName>
    </submittedName>
</protein>
<comment type="caution">
    <text evidence="3">The sequence shown here is derived from an EMBL/GenBank/DDBJ whole genome shotgun (WGS) entry which is preliminary data.</text>
</comment>
<proteinExistence type="predicted"/>
<accession>A0A8H7UXU3</accession>
<evidence type="ECO:0000256" key="2">
    <source>
        <dbReference type="SAM" id="MobiDB-lite"/>
    </source>
</evidence>
<evidence type="ECO:0000313" key="3">
    <source>
        <dbReference type="EMBL" id="KAG2202671.1"/>
    </source>
</evidence>
<sequence>MKVRRLQQDKVGLETSMSNLHNELEANRVEMQRLRDSLEQARTQRRYIKIIRKVAELDDELSEEPIQQYLQSIQHLSSKELLIHVGALRARQLKAMHETEASAKRLGMQTRDNEILKARIEELNQRLQGDDTSSPATPTSAPSPAEQPEKKIIILDDSDGESDTVNLTDDNVDCRNILDFFVEEHVAQSSNSRKRKNNSNENDEDKRPNKIVAIDLSQDDDVSVAGPSSRYRA</sequence>
<feature type="coiled-coil region" evidence="1">
    <location>
        <begin position="3"/>
        <end position="44"/>
    </location>
</feature>
<evidence type="ECO:0000313" key="4">
    <source>
        <dbReference type="Proteomes" id="UP000603453"/>
    </source>
</evidence>
<feature type="compositionally biased region" description="Low complexity" evidence="2">
    <location>
        <begin position="132"/>
        <end position="144"/>
    </location>
</feature>
<organism evidence="3 4">
    <name type="scientific">Mucor saturninus</name>
    <dbReference type="NCBI Taxonomy" id="64648"/>
    <lineage>
        <taxon>Eukaryota</taxon>
        <taxon>Fungi</taxon>
        <taxon>Fungi incertae sedis</taxon>
        <taxon>Mucoromycota</taxon>
        <taxon>Mucoromycotina</taxon>
        <taxon>Mucoromycetes</taxon>
        <taxon>Mucorales</taxon>
        <taxon>Mucorineae</taxon>
        <taxon>Mucoraceae</taxon>
        <taxon>Mucor</taxon>
    </lineage>
</organism>
<dbReference type="EMBL" id="JAEPRD010000058">
    <property type="protein sequence ID" value="KAG2202671.1"/>
    <property type="molecule type" value="Genomic_DNA"/>
</dbReference>